<reference evidence="4 5" key="1">
    <citation type="submission" date="2019-03" db="EMBL/GenBank/DDBJ databases">
        <title>Genomic Encyclopedia of Archaeal and Bacterial Type Strains, Phase II (KMG-II): from individual species to whole genera.</title>
        <authorList>
            <person name="Goeker M."/>
        </authorList>
    </citation>
    <scope>NUCLEOTIDE SEQUENCE [LARGE SCALE GENOMIC DNA]</scope>
    <source>
        <strain evidence="4 5">DSM 28323</strain>
    </source>
</reference>
<gene>
    <name evidence="4" type="ORF">BC659_0333</name>
</gene>
<dbReference type="GO" id="GO:0003714">
    <property type="term" value="F:transcription corepressor activity"/>
    <property type="evidence" value="ECO:0007669"/>
    <property type="project" value="InterPro"/>
</dbReference>
<name>A0A4R6IZG6_9BACT</name>
<protein>
    <submittedName>
        <fullName evidence="4">WD domain G-beta repeat uncharacterized protein</fullName>
    </submittedName>
</protein>
<dbReference type="Proteomes" id="UP000295741">
    <property type="component" value="Unassembled WGS sequence"/>
</dbReference>
<proteinExistence type="predicted"/>
<dbReference type="EMBL" id="SNWP01000010">
    <property type="protein sequence ID" value="TDO28270.1"/>
    <property type="molecule type" value="Genomic_DNA"/>
</dbReference>
<feature type="domain" description="Anaphase-promoting complex subunit 4-like WD40" evidence="3">
    <location>
        <begin position="64"/>
        <end position="99"/>
    </location>
</feature>
<comment type="caution">
    <text evidence="4">The sequence shown here is derived from an EMBL/GenBank/DDBJ whole genome shotgun (WGS) entry which is preliminary data.</text>
</comment>
<dbReference type="SUPFAM" id="SSF50978">
    <property type="entry name" value="WD40 repeat-like"/>
    <property type="match status" value="1"/>
</dbReference>
<dbReference type="Pfam" id="PF00400">
    <property type="entry name" value="WD40"/>
    <property type="match status" value="3"/>
</dbReference>
<sequence length="311" mass="35335">MRYLLILIMYGMLTSFKELNPGKGLWTVSVDPSGSLAVTGGDDKLIRLYQIKDMKLLKTFPLHSMIRRLAWQPDGQLLAVATNDKQMHLRNMVTGDSISLQGIEFGGRGITWSYNGKFLAVTDNHLIKIYTEKGQLVRTIAKENNTSYFDIDWHPSKNLLLVSGDDVRLYEMSGKKIAVIKHREEPTGVLSVEWHPSGLFFVTGDYGHEEEGVSSLLQYWTPEGKLFKTIKGSKMEYRDLQWNHDGTLLATASDKLRVWSKNGELKYEGGDGKENLWGVSWSYASKELVTIYFTGILEKWNAKAVSLQRFN</sequence>
<dbReference type="InterPro" id="IPR045183">
    <property type="entry name" value="Ebi-like"/>
</dbReference>
<dbReference type="PANTHER" id="PTHR22846:SF2">
    <property type="entry name" value="F-BOX-LIKE_WD REPEAT-CONTAINING PROTEIN EBI"/>
    <property type="match status" value="1"/>
</dbReference>
<accession>A0A4R6IZG6</accession>
<dbReference type="PANTHER" id="PTHR22846">
    <property type="entry name" value="WD40 REPEAT PROTEIN"/>
    <property type="match status" value="1"/>
</dbReference>
<dbReference type="GO" id="GO:0006357">
    <property type="term" value="P:regulation of transcription by RNA polymerase II"/>
    <property type="evidence" value="ECO:0007669"/>
    <property type="project" value="TreeGrafter"/>
</dbReference>
<keyword evidence="2" id="KW-0677">Repeat</keyword>
<organism evidence="4 5">
    <name type="scientific">Sediminibacterium goheungense</name>
    <dbReference type="NCBI Taxonomy" id="1086393"/>
    <lineage>
        <taxon>Bacteria</taxon>
        <taxon>Pseudomonadati</taxon>
        <taxon>Bacteroidota</taxon>
        <taxon>Chitinophagia</taxon>
        <taxon>Chitinophagales</taxon>
        <taxon>Chitinophagaceae</taxon>
        <taxon>Sediminibacterium</taxon>
    </lineage>
</organism>
<dbReference type="Pfam" id="PF12894">
    <property type="entry name" value="ANAPC4_WD40"/>
    <property type="match status" value="1"/>
</dbReference>
<keyword evidence="5" id="KW-1185">Reference proteome</keyword>
<evidence type="ECO:0000256" key="1">
    <source>
        <dbReference type="ARBA" id="ARBA00022574"/>
    </source>
</evidence>
<dbReference type="AlphaFoldDB" id="A0A4R6IZG6"/>
<evidence type="ECO:0000313" key="5">
    <source>
        <dbReference type="Proteomes" id="UP000295741"/>
    </source>
</evidence>
<dbReference type="OrthoDB" id="1492850at2"/>
<dbReference type="InterPro" id="IPR001680">
    <property type="entry name" value="WD40_rpt"/>
</dbReference>
<dbReference type="InterPro" id="IPR036322">
    <property type="entry name" value="WD40_repeat_dom_sf"/>
</dbReference>
<dbReference type="Gene3D" id="2.130.10.10">
    <property type="entry name" value="YVTN repeat-like/Quinoprotein amine dehydrogenase"/>
    <property type="match status" value="2"/>
</dbReference>
<dbReference type="InterPro" id="IPR024977">
    <property type="entry name" value="Apc4-like_WD40_dom"/>
</dbReference>
<keyword evidence="1" id="KW-0853">WD repeat</keyword>
<evidence type="ECO:0000256" key="2">
    <source>
        <dbReference type="ARBA" id="ARBA00022737"/>
    </source>
</evidence>
<evidence type="ECO:0000259" key="3">
    <source>
        <dbReference type="Pfam" id="PF12894"/>
    </source>
</evidence>
<dbReference type="InterPro" id="IPR015943">
    <property type="entry name" value="WD40/YVTN_repeat-like_dom_sf"/>
</dbReference>
<dbReference type="RefSeq" id="WP_133472824.1">
    <property type="nucleotide sequence ID" value="NZ_SNWP01000010.1"/>
</dbReference>
<evidence type="ECO:0000313" key="4">
    <source>
        <dbReference type="EMBL" id="TDO28270.1"/>
    </source>
</evidence>
<dbReference type="SMART" id="SM00320">
    <property type="entry name" value="WD40"/>
    <property type="match status" value="7"/>
</dbReference>